<keyword evidence="2" id="KW-0472">Membrane</keyword>
<dbReference type="EMBL" id="JAPTMU010000014">
    <property type="protein sequence ID" value="KAJ4931767.1"/>
    <property type="molecule type" value="Genomic_DNA"/>
</dbReference>
<keyword evidence="2" id="KW-1133">Transmembrane helix</keyword>
<reference evidence="3" key="1">
    <citation type="submission" date="2022-11" db="EMBL/GenBank/DDBJ databases">
        <title>Chromosome-level genome of Pogonophryne albipinna.</title>
        <authorList>
            <person name="Jo E."/>
        </authorList>
    </citation>
    <scope>NUCLEOTIDE SEQUENCE</scope>
    <source>
        <strain evidence="3">SGF0006</strain>
        <tissue evidence="3">Muscle</tissue>
    </source>
</reference>
<keyword evidence="2" id="KW-0812">Transmembrane</keyword>
<organism evidence="3 4">
    <name type="scientific">Pogonophryne albipinna</name>
    <dbReference type="NCBI Taxonomy" id="1090488"/>
    <lineage>
        <taxon>Eukaryota</taxon>
        <taxon>Metazoa</taxon>
        <taxon>Chordata</taxon>
        <taxon>Craniata</taxon>
        <taxon>Vertebrata</taxon>
        <taxon>Euteleostomi</taxon>
        <taxon>Actinopterygii</taxon>
        <taxon>Neopterygii</taxon>
        <taxon>Teleostei</taxon>
        <taxon>Neoteleostei</taxon>
        <taxon>Acanthomorphata</taxon>
        <taxon>Eupercaria</taxon>
        <taxon>Perciformes</taxon>
        <taxon>Notothenioidei</taxon>
        <taxon>Pogonophryne</taxon>
    </lineage>
</organism>
<feature type="transmembrane region" description="Helical" evidence="2">
    <location>
        <begin position="85"/>
        <end position="107"/>
    </location>
</feature>
<evidence type="ECO:0000256" key="1">
    <source>
        <dbReference type="SAM" id="MobiDB-lite"/>
    </source>
</evidence>
<name>A0AAD6FFD1_9TELE</name>
<proteinExistence type="predicted"/>
<feature type="region of interest" description="Disordered" evidence="1">
    <location>
        <begin position="1"/>
        <end position="33"/>
    </location>
</feature>
<evidence type="ECO:0000313" key="3">
    <source>
        <dbReference type="EMBL" id="KAJ4931767.1"/>
    </source>
</evidence>
<protein>
    <submittedName>
        <fullName evidence="3">Uncharacterized protein</fullName>
    </submittedName>
</protein>
<accession>A0AAD6FFD1</accession>
<sequence>MEKGKKGFEEERKGVPGPIGGRERGQQTAGTTGVREHAGLLTRAIVLTLEMIVALIALFVSLAVASGLMFSGCVTQIETRASLCIWSSGFTLSEPVTLALFAVFLNYHHHFKPRFNPRQQ</sequence>
<dbReference type="Proteomes" id="UP001219934">
    <property type="component" value="Unassembled WGS sequence"/>
</dbReference>
<comment type="caution">
    <text evidence="3">The sequence shown here is derived from an EMBL/GenBank/DDBJ whole genome shotgun (WGS) entry which is preliminary data.</text>
</comment>
<evidence type="ECO:0000256" key="2">
    <source>
        <dbReference type="SAM" id="Phobius"/>
    </source>
</evidence>
<dbReference type="AlphaFoldDB" id="A0AAD6FFD1"/>
<keyword evidence="4" id="KW-1185">Reference proteome</keyword>
<feature type="compositionally biased region" description="Basic and acidic residues" evidence="1">
    <location>
        <begin position="1"/>
        <end position="14"/>
    </location>
</feature>
<gene>
    <name evidence="3" type="ORF">JOQ06_010207</name>
</gene>
<evidence type="ECO:0000313" key="4">
    <source>
        <dbReference type="Proteomes" id="UP001219934"/>
    </source>
</evidence>
<feature type="transmembrane region" description="Helical" evidence="2">
    <location>
        <begin position="44"/>
        <end position="65"/>
    </location>
</feature>